<dbReference type="PANTHER" id="PTHR11706:SF33">
    <property type="entry name" value="NATURAL RESISTANCE-ASSOCIATED MACROPHAGE PROTEIN 2"/>
    <property type="match status" value="1"/>
</dbReference>
<evidence type="ECO:0000256" key="3">
    <source>
        <dbReference type="ARBA" id="ARBA00022692"/>
    </source>
</evidence>
<evidence type="ECO:0000256" key="4">
    <source>
        <dbReference type="ARBA" id="ARBA00022989"/>
    </source>
</evidence>
<accession>A0A1T5INL2</accession>
<keyword evidence="5 6" id="KW-0472">Membrane</keyword>
<feature type="transmembrane region" description="Helical" evidence="6">
    <location>
        <begin position="235"/>
        <end position="264"/>
    </location>
</feature>
<sequence length="412" mass="43409">MELTNAKKKSFMAKAKTMGPAAIVTAAFIGPGTVTTASLAGAGYGYSLLWAMVFSVFATIILQEMSARLGIVTRMGLGEALREQFENPLMKYISIFLVISAIGIGCAAYETGNILGGALGLEAVTGVSMNVWGPIMGIGAFILLFTGSYKLIEKVLVGLVVLMSLVFITTAIVVRPDWGQILSGMFIPSVPKGSVFIVMALIGTTVVPYNLFLHSSAVQERWKDASGLGESRSDILISIILGGLITLSIIITASATFFTAGIGIESAGDMAKQLEPLLGPWAKYFFAFGLFSAGLSSSITAPLAAAYATSGALGWKKDLNDSKFRSVWMIVLIIGIVFSAIGLKPLSAIIFAQAANGVLLPIVAIFLLYVMNNKKRLGEYVNSSKVNILGGIVVLVAIGLGLRSILKVLGIM</sequence>
<name>A0A1T5INL2_9FIRM</name>
<keyword evidence="4 6" id="KW-1133">Transmembrane helix</keyword>
<dbReference type="OrthoDB" id="141480at2"/>
<feature type="transmembrane region" description="Helical" evidence="6">
    <location>
        <begin position="21"/>
        <end position="42"/>
    </location>
</feature>
<dbReference type="GO" id="GO:0015086">
    <property type="term" value="F:cadmium ion transmembrane transporter activity"/>
    <property type="evidence" value="ECO:0007669"/>
    <property type="project" value="TreeGrafter"/>
</dbReference>
<feature type="transmembrane region" description="Helical" evidence="6">
    <location>
        <begin position="131"/>
        <end position="149"/>
    </location>
</feature>
<feature type="transmembrane region" description="Helical" evidence="6">
    <location>
        <begin position="194"/>
        <end position="214"/>
    </location>
</feature>
<dbReference type="PRINTS" id="PR00447">
    <property type="entry name" value="NATRESASSCMP"/>
</dbReference>
<dbReference type="RefSeq" id="WP_079489197.1">
    <property type="nucleotide sequence ID" value="NZ_FUZT01000001.1"/>
</dbReference>
<dbReference type="AlphaFoldDB" id="A0A1T5INL2"/>
<proteinExistence type="predicted"/>
<evidence type="ECO:0000256" key="1">
    <source>
        <dbReference type="ARBA" id="ARBA00004141"/>
    </source>
</evidence>
<dbReference type="GO" id="GO:0034755">
    <property type="term" value="P:iron ion transmembrane transport"/>
    <property type="evidence" value="ECO:0007669"/>
    <property type="project" value="TreeGrafter"/>
</dbReference>
<feature type="transmembrane region" description="Helical" evidence="6">
    <location>
        <begin position="92"/>
        <end position="111"/>
    </location>
</feature>
<comment type="subcellular location">
    <subcellularLocation>
        <location evidence="1">Membrane</location>
        <topology evidence="1">Multi-pass membrane protein</topology>
    </subcellularLocation>
</comment>
<dbReference type="EMBL" id="FUZT01000001">
    <property type="protein sequence ID" value="SKC40735.1"/>
    <property type="molecule type" value="Genomic_DNA"/>
</dbReference>
<feature type="transmembrane region" description="Helical" evidence="6">
    <location>
        <begin position="156"/>
        <end position="174"/>
    </location>
</feature>
<dbReference type="InterPro" id="IPR001046">
    <property type="entry name" value="NRAMP_fam"/>
</dbReference>
<dbReference type="Pfam" id="PF01566">
    <property type="entry name" value="Nramp"/>
    <property type="match status" value="1"/>
</dbReference>
<keyword evidence="3 6" id="KW-0812">Transmembrane</keyword>
<feature type="transmembrane region" description="Helical" evidence="6">
    <location>
        <begin position="326"/>
        <end position="343"/>
    </location>
</feature>
<dbReference type="STRING" id="36842.SAMN02194393_00579"/>
<evidence type="ECO:0000313" key="8">
    <source>
        <dbReference type="Proteomes" id="UP000190285"/>
    </source>
</evidence>
<organism evidence="7 8">
    <name type="scientific">Maledivibacter halophilus</name>
    <dbReference type="NCBI Taxonomy" id="36842"/>
    <lineage>
        <taxon>Bacteria</taxon>
        <taxon>Bacillati</taxon>
        <taxon>Bacillota</taxon>
        <taxon>Clostridia</taxon>
        <taxon>Peptostreptococcales</taxon>
        <taxon>Caminicellaceae</taxon>
        <taxon>Maledivibacter</taxon>
    </lineage>
</organism>
<keyword evidence="8" id="KW-1185">Reference proteome</keyword>
<dbReference type="Proteomes" id="UP000190285">
    <property type="component" value="Unassembled WGS sequence"/>
</dbReference>
<dbReference type="GO" id="GO:0005886">
    <property type="term" value="C:plasma membrane"/>
    <property type="evidence" value="ECO:0007669"/>
    <property type="project" value="TreeGrafter"/>
</dbReference>
<keyword evidence="2" id="KW-0813">Transport</keyword>
<evidence type="ECO:0000256" key="2">
    <source>
        <dbReference type="ARBA" id="ARBA00022448"/>
    </source>
</evidence>
<dbReference type="PANTHER" id="PTHR11706">
    <property type="entry name" value="SOLUTE CARRIER PROTEIN FAMILY 11 MEMBER"/>
    <property type="match status" value="1"/>
</dbReference>
<dbReference type="GO" id="GO:0005384">
    <property type="term" value="F:manganese ion transmembrane transporter activity"/>
    <property type="evidence" value="ECO:0007669"/>
    <property type="project" value="TreeGrafter"/>
</dbReference>
<reference evidence="7 8" key="1">
    <citation type="submission" date="2017-02" db="EMBL/GenBank/DDBJ databases">
        <authorList>
            <person name="Peterson S.W."/>
        </authorList>
    </citation>
    <scope>NUCLEOTIDE SEQUENCE [LARGE SCALE GENOMIC DNA]</scope>
    <source>
        <strain evidence="7 8">M1</strain>
    </source>
</reference>
<gene>
    <name evidence="7" type="ORF">SAMN02194393_00579</name>
</gene>
<dbReference type="NCBIfam" id="NF037982">
    <property type="entry name" value="Nramp_1"/>
    <property type="match status" value="1"/>
</dbReference>
<evidence type="ECO:0000313" key="7">
    <source>
        <dbReference type="EMBL" id="SKC40735.1"/>
    </source>
</evidence>
<evidence type="ECO:0000256" key="5">
    <source>
        <dbReference type="ARBA" id="ARBA00023136"/>
    </source>
</evidence>
<feature type="transmembrane region" description="Helical" evidence="6">
    <location>
        <begin position="48"/>
        <end position="71"/>
    </location>
</feature>
<feature type="transmembrane region" description="Helical" evidence="6">
    <location>
        <begin position="349"/>
        <end position="370"/>
    </location>
</feature>
<feature type="transmembrane region" description="Helical" evidence="6">
    <location>
        <begin position="386"/>
        <end position="406"/>
    </location>
</feature>
<protein>
    <submittedName>
        <fullName evidence="7">NRAMP (Natural resistance-associated macrophage protein) metal ion transporters</fullName>
    </submittedName>
</protein>
<feature type="transmembrane region" description="Helical" evidence="6">
    <location>
        <begin position="284"/>
        <end position="305"/>
    </location>
</feature>
<evidence type="ECO:0000256" key="6">
    <source>
        <dbReference type="SAM" id="Phobius"/>
    </source>
</evidence>